<protein>
    <submittedName>
        <fullName evidence="14">Related to ABC transporter</fullName>
    </submittedName>
</protein>
<keyword evidence="8 11" id="KW-0472">Membrane</keyword>
<evidence type="ECO:0000313" key="14">
    <source>
        <dbReference type="EMBL" id="SJX61851.1"/>
    </source>
</evidence>
<dbReference type="SUPFAM" id="SSF52540">
    <property type="entry name" value="P-loop containing nucleoside triphosphate hydrolases"/>
    <property type="match status" value="2"/>
</dbReference>
<dbReference type="CDD" id="cd18579">
    <property type="entry name" value="ABC_6TM_ABCC_D1"/>
    <property type="match status" value="1"/>
</dbReference>
<evidence type="ECO:0000256" key="11">
    <source>
        <dbReference type="SAM" id="Phobius"/>
    </source>
</evidence>
<evidence type="ECO:0000256" key="10">
    <source>
        <dbReference type="SAM" id="MobiDB-lite"/>
    </source>
</evidence>
<dbReference type="InterPro" id="IPR044726">
    <property type="entry name" value="ABCC_6TM_D2"/>
</dbReference>
<dbReference type="PROSITE" id="PS50893">
    <property type="entry name" value="ABC_TRANSPORTER_2"/>
    <property type="match status" value="2"/>
</dbReference>
<feature type="transmembrane region" description="Helical" evidence="11">
    <location>
        <begin position="20"/>
        <end position="41"/>
    </location>
</feature>
<evidence type="ECO:0000259" key="12">
    <source>
        <dbReference type="PROSITE" id="PS50893"/>
    </source>
</evidence>
<evidence type="ECO:0000256" key="4">
    <source>
        <dbReference type="ARBA" id="ARBA00022737"/>
    </source>
</evidence>
<dbReference type="PROSITE" id="PS50929">
    <property type="entry name" value="ABC_TM1F"/>
    <property type="match status" value="2"/>
</dbReference>
<keyword evidence="9" id="KW-0325">Glycoprotein</keyword>
<dbReference type="Gene3D" id="3.40.50.300">
    <property type="entry name" value="P-loop containing nucleotide triphosphate hydrolases"/>
    <property type="match status" value="2"/>
</dbReference>
<evidence type="ECO:0000256" key="1">
    <source>
        <dbReference type="ARBA" id="ARBA00004141"/>
    </source>
</evidence>
<keyword evidence="7 11" id="KW-1133">Transmembrane helix</keyword>
<dbReference type="InterPro" id="IPR011527">
    <property type="entry name" value="ABC1_TM_dom"/>
</dbReference>
<dbReference type="Pfam" id="PF00664">
    <property type="entry name" value="ABC_membrane"/>
    <property type="match status" value="2"/>
</dbReference>
<dbReference type="InterPro" id="IPR003439">
    <property type="entry name" value="ABC_transporter-like_ATP-bd"/>
</dbReference>
<evidence type="ECO:0000259" key="13">
    <source>
        <dbReference type="PROSITE" id="PS50929"/>
    </source>
</evidence>
<name>A0A2N8UAK5_9BASI</name>
<reference evidence="14 15" key="1">
    <citation type="submission" date="2017-02" db="EMBL/GenBank/DDBJ databases">
        <authorList>
            <person name="Peterson S.W."/>
        </authorList>
    </citation>
    <scope>NUCLEOTIDE SEQUENCE [LARGE SCALE GENOMIC DNA]</scope>
    <source>
        <strain evidence="14 15">SRS1_H2-8</strain>
    </source>
</reference>
<dbReference type="GO" id="GO:0140359">
    <property type="term" value="F:ABC-type transporter activity"/>
    <property type="evidence" value="ECO:0007669"/>
    <property type="project" value="InterPro"/>
</dbReference>
<dbReference type="InterPro" id="IPR027417">
    <property type="entry name" value="P-loop_NTPase"/>
</dbReference>
<dbReference type="SMART" id="SM00382">
    <property type="entry name" value="AAA"/>
    <property type="match status" value="2"/>
</dbReference>
<dbReference type="GO" id="GO:0005524">
    <property type="term" value="F:ATP binding"/>
    <property type="evidence" value="ECO:0007669"/>
    <property type="project" value="UniProtKB-KW"/>
</dbReference>
<sequence>MSMCNVGVFTPVSNCRFFDFTVTFSNAIFVILPSCVAILLITARLVHIRNKPDIPTASAQPQLSLLRTCTPHSDPISLFGAFVYVANALLSLAAVAILAAPSSHALRHAMDDRTGMTSVVLFFLASLLAIPLSVAERRKTRGGNMVLPLWLFCSLLFDACRVRTFNAIPAIRHSSFFYVYVIAFACQALMLTVENAKGIRSIDIDSTHESRATFFSRLFFLWVFPMLWKGYRKPLEMEDLDSLKPEFYGRSLANSFIASWSGIPTPSAQPSSASEHLDPDASVDLKHEFSRSSTEAYPLEKLASRGSSAPSPASAPTPEPATLYNGRSFPKGNANRDLLWATLCAYPLAALQPVPWKLLLTAAELAQPLLVSSTLAFVQSYSGSVKGEPVSPQPTVYGWGLVGAYAFVYLGQTVATGQYWYASSQLMCKIRGGYVEAIYRKGLNLHLRTARTSGGGKAANLMSVDSERVVKSIDVVHELWSGVITIAVGVYLLYTQLGLIFFASMASVLGCLLLTPLASRGIGTKQGAWSELTDKRVNLTSSVTSDIKGVKFSAYEDILHDKICKVRAEELVKRSSMMKQLTGVVVFTNCTGELLGVSTFITLIIVDRLSGSNRFDLNTIFTTLTIFGILQNPLLSIGQQYSFLLQAWASMKRIEGFLNSQDRPDTQEAVDQGIAGQAAAAGASSDETSSGYAAKFENADLCWADEVVLANVNLEIPANALTMICGRLGQGKSTLLQAILGESDLIKGKQELPLLADRVAYVSQDVWLQEKRSIRENIIFATGEYDEERYLTALRACALTEDIDNLQEGDSTTASALSGGQRQRLAVARAIYSHAEAFLFDDITSALDAETAAHMWRSLMGPAGLLNGKTVVMATNAVHLLHHARFIVRIDAGKIAEQGRYEELSMKGKDAISRASLDSQRAMPPQEQAKNQAVKTGAPEKQEAVMTGAVGWKVYTTWFVAAGLGKVTCFAILALLGAGSQIAPSYYLQAWAEAQQRHRFQDWGTWLAGYAILIPLNPVTLAIGFWIFQVNCVESAGNRLHAGQLKGVFSAPLSFFGKWSSGQILNRFSQDLFNVDQTLTQALTNAGYIVLSLLGAMITMVIPAPYLAFLAVGLVALSIAMQRLYIPSSRQLRRLEMAAKSPLYSLFSETSSPSGLATVRGLKREAALLDLNTRSLDLSQTPYYHLFAVRRWLQTWLLTLTTVINMVLVLLVVVLRHSSKAGLLGVALVQATEIGILLNQTVISFTEVEIAGVALERVREFSDLEPEEHAAAKRDGDHSSGAADEPAIRGDIEFDRVTVSYAAELEPAVKELSFNLVAGQRLGLVGRSGSGKSTTLLALFRMIEMRSGAIRIDGQDIASMPARKLRSQMTIVLQNPLILAATIRENLDPEGVCTEAELWDALHKCHLAEFVKKQENKLDELLLTGDSFISTGQKQLLSLARALLRKRRNLVLDEATSAMDVETDAAVQNVLNTHFSNTTVIAVAHRIATIIEFDQIICMSAGRAIETGSPQELLKQRGEFWALAAEQKCV</sequence>
<dbReference type="EMBL" id="LT795056">
    <property type="protein sequence ID" value="SJX61851.1"/>
    <property type="molecule type" value="Genomic_DNA"/>
</dbReference>
<dbReference type="FunFam" id="1.20.1560.10:FF:000013">
    <property type="entry name" value="ABC transporter C family member 2"/>
    <property type="match status" value="1"/>
</dbReference>
<feature type="region of interest" description="Disordered" evidence="10">
    <location>
        <begin position="301"/>
        <end position="327"/>
    </location>
</feature>
<dbReference type="SUPFAM" id="SSF90123">
    <property type="entry name" value="ABC transporter transmembrane region"/>
    <property type="match status" value="2"/>
</dbReference>
<dbReference type="InterPro" id="IPR044746">
    <property type="entry name" value="ABCC_6TM_D1"/>
</dbReference>
<gene>
    <name evidence="14" type="ORF">SRS1_12835</name>
</gene>
<dbReference type="InterPro" id="IPR050173">
    <property type="entry name" value="ABC_transporter_C-like"/>
</dbReference>
<feature type="region of interest" description="Disordered" evidence="10">
    <location>
        <begin position="1266"/>
        <end position="1285"/>
    </location>
</feature>
<dbReference type="FunFam" id="3.40.50.300:FF:002979">
    <property type="entry name" value="Chromosome 16, whole genome shotgun sequence"/>
    <property type="match status" value="1"/>
</dbReference>
<feature type="domain" description="ABC transporter" evidence="12">
    <location>
        <begin position="1292"/>
        <end position="1526"/>
    </location>
</feature>
<feature type="transmembrane region" description="Helical" evidence="11">
    <location>
        <begin position="500"/>
        <end position="518"/>
    </location>
</feature>
<dbReference type="InterPro" id="IPR017871">
    <property type="entry name" value="ABC_transporter-like_CS"/>
</dbReference>
<dbReference type="PROSITE" id="PS00211">
    <property type="entry name" value="ABC_TRANSPORTER_1"/>
    <property type="match status" value="1"/>
</dbReference>
<evidence type="ECO:0000256" key="3">
    <source>
        <dbReference type="ARBA" id="ARBA00022692"/>
    </source>
</evidence>
<proteinExistence type="predicted"/>
<feature type="domain" description="ABC transmembrane type-1" evidence="13">
    <location>
        <begin position="358"/>
        <end position="646"/>
    </location>
</feature>
<dbReference type="CDD" id="cd03244">
    <property type="entry name" value="ABCC_MRP_domain2"/>
    <property type="match status" value="1"/>
</dbReference>
<feature type="region of interest" description="Disordered" evidence="10">
    <location>
        <begin position="918"/>
        <end position="938"/>
    </location>
</feature>
<feature type="transmembrane region" description="Helical" evidence="11">
    <location>
        <begin position="76"/>
        <end position="100"/>
    </location>
</feature>
<keyword evidence="3 11" id="KW-0812">Transmembrane</keyword>
<evidence type="ECO:0000256" key="9">
    <source>
        <dbReference type="ARBA" id="ARBA00023180"/>
    </source>
</evidence>
<dbReference type="FunFam" id="1.20.1560.10:FF:000055">
    <property type="entry name" value="ABC multidrug transporter (Eurofung)"/>
    <property type="match status" value="1"/>
</dbReference>
<evidence type="ECO:0000256" key="7">
    <source>
        <dbReference type="ARBA" id="ARBA00022989"/>
    </source>
</evidence>
<evidence type="ECO:0000256" key="2">
    <source>
        <dbReference type="ARBA" id="ARBA00022448"/>
    </source>
</evidence>
<dbReference type="FunFam" id="3.40.50.300:FF:000838">
    <property type="entry name" value="ABC multidrug transporter (Eurofung)"/>
    <property type="match status" value="1"/>
</dbReference>
<dbReference type="GO" id="GO:0016020">
    <property type="term" value="C:membrane"/>
    <property type="evidence" value="ECO:0007669"/>
    <property type="project" value="UniProtKB-SubCell"/>
</dbReference>
<feature type="domain" description="ABC transporter" evidence="12">
    <location>
        <begin position="694"/>
        <end position="917"/>
    </location>
</feature>
<dbReference type="PANTHER" id="PTHR24223">
    <property type="entry name" value="ATP-BINDING CASSETTE SUB-FAMILY C"/>
    <property type="match status" value="1"/>
</dbReference>
<feature type="transmembrane region" description="Helical" evidence="11">
    <location>
        <begin position="115"/>
        <end position="134"/>
    </location>
</feature>
<keyword evidence="4" id="KW-0677">Repeat</keyword>
<dbReference type="GO" id="GO:0016887">
    <property type="term" value="F:ATP hydrolysis activity"/>
    <property type="evidence" value="ECO:0007669"/>
    <property type="project" value="InterPro"/>
</dbReference>
<dbReference type="InterPro" id="IPR036640">
    <property type="entry name" value="ABC1_TM_sf"/>
</dbReference>
<evidence type="ECO:0000313" key="15">
    <source>
        <dbReference type="Proteomes" id="UP000239563"/>
    </source>
</evidence>
<keyword evidence="2" id="KW-0813">Transport</keyword>
<feature type="transmembrane region" description="Helical" evidence="11">
    <location>
        <begin position="1007"/>
        <end position="1028"/>
    </location>
</feature>
<accession>A0A2N8UAK5</accession>
<organism evidence="14 15">
    <name type="scientific">Sporisorium reilianum f. sp. reilianum</name>
    <dbReference type="NCBI Taxonomy" id="72559"/>
    <lineage>
        <taxon>Eukaryota</taxon>
        <taxon>Fungi</taxon>
        <taxon>Dikarya</taxon>
        <taxon>Basidiomycota</taxon>
        <taxon>Ustilaginomycotina</taxon>
        <taxon>Ustilaginomycetes</taxon>
        <taxon>Ustilaginales</taxon>
        <taxon>Ustilaginaceae</taxon>
        <taxon>Sporisorium</taxon>
    </lineage>
</organism>
<feature type="transmembrane region" description="Helical" evidence="11">
    <location>
        <begin position="581"/>
        <end position="605"/>
    </location>
</feature>
<evidence type="ECO:0000256" key="6">
    <source>
        <dbReference type="ARBA" id="ARBA00022840"/>
    </source>
</evidence>
<dbReference type="Pfam" id="PF00005">
    <property type="entry name" value="ABC_tran"/>
    <property type="match status" value="2"/>
</dbReference>
<dbReference type="InterPro" id="IPR003593">
    <property type="entry name" value="AAA+_ATPase"/>
</dbReference>
<feature type="transmembrane region" description="Helical" evidence="11">
    <location>
        <begin position="176"/>
        <end position="193"/>
    </location>
</feature>
<dbReference type="CDD" id="cd18580">
    <property type="entry name" value="ABC_6TM_ABCC_D2"/>
    <property type="match status" value="1"/>
</dbReference>
<keyword evidence="6" id="KW-0067">ATP-binding</keyword>
<feature type="compositionally biased region" description="Basic and acidic residues" evidence="10">
    <location>
        <begin position="1266"/>
        <end position="1278"/>
    </location>
</feature>
<feature type="transmembrane region" description="Helical" evidence="11">
    <location>
        <begin position="1196"/>
        <end position="1215"/>
    </location>
</feature>
<evidence type="ECO:0000256" key="5">
    <source>
        <dbReference type="ARBA" id="ARBA00022741"/>
    </source>
</evidence>
<feature type="domain" description="ABC transmembrane type-1" evidence="13">
    <location>
        <begin position="971"/>
        <end position="1249"/>
    </location>
</feature>
<dbReference type="Proteomes" id="UP000239563">
    <property type="component" value="Chromosome III"/>
</dbReference>
<evidence type="ECO:0000256" key="8">
    <source>
        <dbReference type="ARBA" id="ARBA00023136"/>
    </source>
</evidence>
<keyword evidence="5" id="KW-0547">Nucleotide-binding</keyword>
<comment type="subcellular location">
    <subcellularLocation>
        <location evidence="1">Membrane</location>
        <topology evidence="1">Multi-pass membrane protein</topology>
    </subcellularLocation>
</comment>
<dbReference type="Gene3D" id="1.20.1560.10">
    <property type="entry name" value="ABC transporter type 1, transmembrane domain"/>
    <property type="match status" value="2"/>
</dbReference>
<dbReference type="PANTHER" id="PTHR24223:SF399">
    <property type="entry name" value="ABC TRANSPORTER ATNG"/>
    <property type="match status" value="1"/>
</dbReference>